<dbReference type="AlphaFoldDB" id="A0A6N7XJB1"/>
<keyword evidence="2" id="KW-1185">Reference proteome</keyword>
<dbReference type="SUPFAM" id="SSF52309">
    <property type="entry name" value="N-(deoxy)ribosyltransferase-like"/>
    <property type="match status" value="1"/>
</dbReference>
<dbReference type="Proteomes" id="UP000469523">
    <property type="component" value="Unassembled WGS sequence"/>
</dbReference>
<sequence>MKAYIGIKYYEDYRNKEIINKISSALERNGYGTSCIVRDIQNHQVKYNPQELMKLTFKEIDECDLVVIDLSEKGVGLGIEAGYAFARNIPIITIADIRADISETLEGISRKVIFYNNIEDIDSLLSKL</sequence>
<comment type="caution">
    <text evidence="1">The sequence shown here is derived from an EMBL/GenBank/DDBJ whole genome shotgun (WGS) entry which is preliminary data.</text>
</comment>
<reference evidence="1 2" key="1">
    <citation type="submission" date="2019-09" db="EMBL/GenBank/DDBJ databases">
        <title>In-depth cultivation of the pig gut microbiome towards novel bacterial diversity and tailored functional studies.</title>
        <authorList>
            <person name="Wylensek D."/>
            <person name="Hitch T.C.A."/>
            <person name="Clavel T."/>
        </authorList>
    </citation>
    <scope>NUCLEOTIDE SEQUENCE [LARGE SCALE GENOMIC DNA]</scope>
    <source>
        <strain evidence="1 2">WCA3-693-APC-4?</strain>
    </source>
</reference>
<dbReference type="EMBL" id="VUNQ01000008">
    <property type="protein sequence ID" value="MSU00852.1"/>
    <property type="molecule type" value="Genomic_DNA"/>
</dbReference>
<accession>A0A6N7XJB1</accession>
<organism evidence="1 2">
    <name type="scientific">Tissierella pigra</name>
    <dbReference type="NCBI Taxonomy" id="2607614"/>
    <lineage>
        <taxon>Bacteria</taxon>
        <taxon>Bacillati</taxon>
        <taxon>Bacillota</taxon>
        <taxon>Tissierellia</taxon>
        <taxon>Tissierellales</taxon>
        <taxon>Tissierellaceae</taxon>
        <taxon>Tissierella</taxon>
    </lineage>
</organism>
<dbReference type="GO" id="GO:0016740">
    <property type="term" value="F:transferase activity"/>
    <property type="evidence" value="ECO:0007669"/>
    <property type="project" value="UniProtKB-KW"/>
</dbReference>
<proteinExistence type="predicted"/>
<protein>
    <submittedName>
        <fullName evidence="1">Nucleoside 2-deoxyribosyltransferase</fullName>
    </submittedName>
</protein>
<evidence type="ECO:0000313" key="2">
    <source>
        <dbReference type="Proteomes" id="UP000469523"/>
    </source>
</evidence>
<evidence type="ECO:0000313" key="1">
    <source>
        <dbReference type="EMBL" id="MSU00852.1"/>
    </source>
</evidence>
<gene>
    <name evidence="1" type="ORF">FYJ83_05140</name>
</gene>
<name>A0A6N7XJB1_9FIRM</name>
<keyword evidence="1" id="KW-0808">Transferase</keyword>
<dbReference type="Gene3D" id="3.40.50.450">
    <property type="match status" value="1"/>
</dbReference>
<dbReference type="RefSeq" id="WP_154439273.1">
    <property type="nucleotide sequence ID" value="NZ_JAHLPJ010000001.1"/>
</dbReference>